<dbReference type="GO" id="GO:0000724">
    <property type="term" value="P:double-strand break repair via homologous recombination"/>
    <property type="evidence" value="ECO:0007669"/>
    <property type="project" value="UniProtKB-UniRule"/>
</dbReference>
<evidence type="ECO:0000256" key="12">
    <source>
        <dbReference type="ARBA" id="ARBA00023125"/>
    </source>
</evidence>
<feature type="binding site" evidence="14">
    <location>
        <position position="1120"/>
    </location>
    <ligand>
        <name>[4Fe-4S] cluster</name>
        <dbReference type="ChEBI" id="CHEBI:49883"/>
    </ligand>
</feature>
<dbReference type="PROSITE" id="PS51217">
    <property type="entry name" value="UVRD_HELICASE_CTER"/>
    <property type="match status" value="1"/>
</dbReference>
<sequence length="1165" mass="134283">MTLRFVTGRAGTGKTTLMEREIAEELERDPLGPAVILIVPDQMSYSMEHSLSVNFGLNGIIRAQVSTFKRLAWRVLQETGGITRKEVDGFGYRMLVRSVLEENRDELKLFRQAANKRGFTERIGDLMKEFSRYCLDHEALAGLQEGLSAGNAPRTLQDKVSDLALLLTKIEERLGTAYVDSEGHLALLASQIKFSELIKDADVYIDGFESFTAREYEIITELMKHGHRVTVVLPMESDLTGHADHELFFNPVRTAMKLREIARNEAVEVEGEIHLVETLRFTNEELRHFEKGFELYPSPERASEGAITLIEATDRRAEIHAVARKIREQVMNGERYKDISILYRQPDKYDELIETIFSQYDIPVFISRKKPMLHHPLIEFSRSVLEAVTSGWTYETVFRAVKTDLFFPHQEDKLIWRERADQLENYVLANGIYGNRWFDDARWKVKRYRGLELHTTVQTDEELQLERELHMIRDLIREPLAAFEGRLKRSKNGRDVAEAMFLFMESLQVFDKIIDLRAEEERAGRLLNATEHEQAWNSWINVLDQFVLMFGDKQLELKEAARILDEGFDTLEFTRIPPSLDQVTVTTIELSSLMEIDVAFVIGVNDGVLPQRIDAEGILSDSDREWFTMNGLELAPSSKMKLMDESYMAYRAFTSAREKLFISYPIADEEEKSLLPSLYIPRIQQMLPGIEMELAVTDPSELLNKDEEATYIVHPRTSLPYVSMKVKEAEHTRELSAEWRAVLAYYEEDPLWSSVLQYITKPMENRNETERLMPQMTEGLYGKSFVSSVSRVESYYSCPFQHFASYGLGLQERMEFTLEAPSVGDLFHAALKWISDEMNRTGKSWTELSKEQCWQLSRDAMEYITPMFFNRILLSTSRYHYIRRKLTHILTRTIFALGKQATKSAFHPVAIEAAFGPGEQLPPLEIPLRRGNQMNLRGRIDRVDATEIEGKNYLRIVDYKSSAKQLDLTDVYYGISLQMLTYLDVAVEHAEEWIGFKADPAGVLYLHIHNPMIRTELELTENLIEEEILKSYRMRGYLLDDPEVVMGMDAQLGKTSTVIPAALKTDGSFTKASKVLSTDDLQVVRKFVRHRHRQAGDGMLAGDTRVYPYKLKDKMPCQFCSYRSVCQFDPTNPEQKYRQYEGMNPEESLEKMRKDVDSNGDGHSN</sequence>
<dbReference type="InterPro" id="IPR014017">
    <property type="entry name" value="DNA_helicase_UvrD-like_C"/>
</dbReference>
<feature type="binding site" evidence="14">
    <location>
        <position position="1117"/>
    </location>
    <ligand>
        <name>[4Fe-4S] cluster</name>
        <dbReference type="ChEBI" id="CHEBI:49883"/>
    </ligand>
</feature>
<comment type="caution">
    <text evidence="17">The sequence shown here is derived from an EMBL/GenBank/DDBJ whole genome shotgun (WGS) entry which is preliminary data.</text>
</comment>
<organism evidence="17 18">
    <name type="scientific">Sporosarcina luteola</name>
    <dbReference type="NCBI Taxonomy" id="582850"/>
    <lineage>
        <taxon>Bacteria</taxon>
        <taxon>Bacillati</taxon>
        <taxon>Bacillota</taxon>
        <taxon>Bacilli</taxon>
        <taxon>Bacillales</taxon>
        <taxon>Caryophanaceae</taxon>
        <taxon>Sporosarcina</taxon>
    </lineage>
</organism>
<dbReference type="GO" id="GO:0004386">
    <property type="term" value="F:helicase activity"/>
    <property type="evidence" value="ECO:0007669"/>
    <property type="project" value="UniProtKB-KW"/>
</dbReference>
<keyword evidence="13 14" id="KW-0234">DNA repair</keyword>
<name>A0A511Z681_9BACL</name>
<dbReference type="Gene3D" id="3.40.50.300">
    <property type="entry name" value="P-loop containing nucleotide triphosphate hydrolases"/>
    <property type="match status" value="4"/>
</dbReference>
<dbReference type="InterPro" id="IPR011604">
    <property type="entry name" value="PDDEXK-like_dom_sf"/>
</dbReference>
<dbReference type="GO" id="GO:0003690">
    <property type="term" value="F:double-stranded DNA binding"/>
    <property type="evidence" value="ECO:0007669"/>
    <property type="project" value="UniProtKB-UniRule"/>
</dbReference>
<keyword evidence="11 14" id="KW-0411">Iron-sulfur</keyword>
<dbReference type="PANTHER" id="PTHR30591">
    <property type="entry name" value="RECBCD ENZYME SUBUNIT RECC"/>
    <property type="match status" value="1"/>
</dbReference>
<evidence type="ECO:0000256" key="8">
    <source>
        <dbReference type="ARBA" id="ARBA00022839"/>
    </source>
</evidence>
<feature type="region of interest" description="Disordered" evidence="15">
    <location>
        <begin position="1132"/>
        <end position="1165"/>
    </location>
</feature>
<keyword evidence="5 14" id="KW-0227">DNA damage</keyword>
<keyword evidence="7 14" id="KW-0347">Helicase</keyword>
<evidence type="ECO:0000256" key="5">
    <source>
        <dbReference type="ARBA" id="ARBA00022763"/>
    </source>
</evidence>
<evidence type="ECO:0000313" key="17">
    <source>
        <dbReference type="EMBL" id="GEN82949.1"/>
    </source>
</evidence>
<evidence type="ECO:0000256" key="9">
    <source>
        <dbReference type="ARBA" id="ARBA00022840"/>
    </source>
</evidence>
<proteinExistence type="inferred from homology"/>
<evidence type="ECO:0000256" key="2">
    <source>
        <dbReference type="ARBA" id="ARBA00022722"/>
    </source>
</evidence>
<keyword evidence="9 14" id="KW-0067">ATP-binding</keyword>
<dbReference type="Gene3D" id="3.90.320.10">
    <property type="match status" value="1"/>
</dbReference>
<protein>
    <recommendedName>
        <fullName evidence="14">ATP-dependent helicase/deoxyribonuclease subunit B</fullName>
        <ecNumber evidence="14">3.1.-.-</ecNumber>
    </recommendedName>
    <alternativeName>
        <fullName evidence="14">ATP-dependent helicase/nuclease subunit AddB</fullName>
    </alternativeName>
</protein>
<evidence type="ECO:0000256" key="7">
    <source>
        <dbReference type="ARBA" id="ARBA00022806"/>
    </source>
</evidence>
<evidence type="ECO:0000256" key="6">
    <source>
        <dbReference type="ARBA" id="ARBA00022801"/>
    </source>
</evidence>
<dbReference type="EMBL" id="BJYL01000016">
    <property type="protein sequence ID" value="GEN82949.1"/>
    <property type="molecule type" value="Genomic_DNA"/>
</dbReference>
<dbReference type="AlphaFoldDB" id="A0A511Z681"/>
<dbReference type="InterPro" id="IPR014140">
    <property type="entry name" value="DNA_helicase_suAddB"/>
</dbReference>
<comment type="miscellaneous">
    <text evidence="14">Despite having conserved helicase domains, this subunit does not have helicase activity.</text>
</comment>
<evidence type="ECO:0000256" key="15">
    <source>
        <dbReference type="SAM" id="MobiDB-lite"/>
    </source>
</evidence>
<evidence type="ECO:0000256" key="14">
    <source>
        <dbReference type="HAMAP-Rule" id="MF_01452"/>
    </source>
</evidence>
<gene>
    <name evidence="14 17" type="primary">addB</name>
    <name evidence="17" type="ORF">SLU01_12610</name>
</gene>
<keyword evidence="18" id="KW-1185">Reference proteome</keyword>
<dbReference type="NCBIfam" id="TIGR02773">
    <property type="entry name" value="addB_Gpos"/>
    <property type="match status" value="1"/>
</dbReference>
<dbReference type="Proteomes" id="UP000321901">
    <property type="component" value="Unassembled WGS sequence"/>
</dbReference>
<evidence type="ECO:0000256" key="11">
    <source>
        <dbReference type="ARBA" id="ARBA00023014"/>
    </source>
</evidence>
<dbReference type="GO" id="GO:0046872">
    <property type="term" value="F:metal ion binding"/>
    <property type="evidence" value="ECO:0007669"/>
    <property type="project" value="UniProtKB-KW"/>
</dbReference>
<dbReference type="Pfam" id="PF21445">
    <property type="entry name" value="ADDB_N"/>
    <property type="match status" value="1"/>
</dbReference>
<dbReference type="InterPro" id="IPR049035">
    <property type="entry name" value="ADDB_N"/>
</dbReference>
<comment type="cofactor">
    <cofactor evidence="14">
        <name>Mg(2+)</name>
        <dbReference type="ChEBI" id="CHEBI:18420"/>
    </cofactor>
</comment>
<reference evidence="17 18" key="1">
    <citation type="submission" date="2019-07" db="EMBL/GenBank/DDBJ databases">
        <title>Whole genome shotgun sequence of Sporosarcina luteola NBRC 105378.</title>
        <authorList>
            <person name="Hosoyama A."/>
            <person name="Uohara A."/>
            <person name="Ohji S."/>
            <person name="Ichikawa N."/>
        </authorList>
    </citation>
    <scope>NUCLEOTIDE SEQUENCE [LARGE SCALE GENOMIC DNA]</scope>
    <source>
        <strain evidence="17 18">NBRC 105378</strain>
    </source>
</reference>
<keyword evidence="12 14" id="KW-0238">DNA-binding</keyword>
<dbReference type="Pfam" id="PF12705">
    <property type="entry name" value="PDDEXK_1"/>
    <property type="match status" value="1"/>
</dbReference>
<feature type="domain" description="UvrD-like helicase C-terminal" evidence="16">
    <location>
        <begin position="276"/>
        <end position="593"/>
    </location>
</feature>
<dbReference type="GO" id="GO:0005524">
    <property type="term" value="F:ATP binding"/>
    <property type="evidence" value="ECO:0007669"/>
    <property type="project" value="UniProtKB-UniRule"/>
</dbReference>
<dbReference type="RefSeq" id="WP_147056415.1">
    <property type="nucleotide sequence ID" value="NZ_BJYL01000016.1"/>
</dbReference>
<dbReference type="SUPFAM" id="SSF52540">
    <property type="entry name" value="P-loop containing nucleoside triphosphate hydrolases"/>
    <property type="match status" value="1"/>
</dbReference>
<keyword evidence="4 14" id="KW-0547">Nucleotide-binding</keyword>
<comment type="subunit">
    <text evidence="14">Heterodimer of AddA and AddB.</text>
</comment>
<feature type="binding site" evidence="14">
    <location>
        <position position="1126"/>
    </location>
    <ligand>
        <name>[4Fe-4S] cluster</name>
        <dbReference type="ChEBI" id="CHEBI:49883"/>
    </ligand>
</feature>
<dbReference type="InterPro" id="IPR038726">
    <property type="entry name" value="PDDEXK_AddAB-type"/>
</dbReference>
<keyword evidence="1 14" id="KW-0004">4Fe-4S</keyword>
<evidence type="ECO:0000259" key="16">
    <source>
        <dbReference type="PROSITE" id="PS51217"/>
    </source>
</evidence>
<evidence type="ECO:0000256" key="10">
    <source>
        <dbReference type="ARBA" id="ARBA00023004"/>
    </source>
</evidence>
<accession>A0A511Z681</accession>
<dbReference type="InterPro" id="IPR027417">
    <property type="entry name" value="P-loop_NTPase"/>
</dbReference>
<dbReference type="HAMAP" id="MF_01452">
    <property type="entry name" value="AddB_type1"/>
    <property type="match status" value="1"/>
</dbReference>
<evidence type="ECO:0000256" key="3">
    <source>
        <dbReference type="ARBA" id="ARBA00022723"/>
    </source>
</evidence>
<keyword evidence="3 14" id="KW-0479">Metal-binding</keyword>
<dbReference type="EC" id="3.1.-.-" evidence="14"/>
<dbReference type="GO" id="GO:0051539">
    <property type="term" value="F:4 iron, 4 sulfur cluster binding"/>
    <property type="evidence" value="ECO:0007669"/>
    <property type="project" value="UniProtKB-KW"/>
</dbReference>
<evidence type="ECO:0000256" key="4">
    <source>
        <dbReference type="ARBA" id="ARBA00022741"/>
    </source>
</evidence>
<keyword evidence="6 14" id="KW-0378">Hydrolase</keyword>
<keyword evidence="10 14" id="KW-0408">Iron</keyword>
<keyword evidence="2 14" id="KW-0540">Nuclease</keyword>
<feature type="compositionally biased region" description="Basic and acidic residues" evidence="15">
    <location>
        <begin position="1148"/>
        <end position="1157"/>
    </location>
</feature>
<evidence type="ECO:0000256" key="13">
    <source>
        <dbReference type="ARBA" id="ARBA00023204"/>
    </source>
</evidence>
<dbReference type="GO" id="GO:0008409">
    <property type="term" value="F:5'-3' exonuclease activity"/>
    <property type="evidence" value="ECO:0007669"/>
    <property type="project" value="UniProtKB-UniRule"/>
</dbReference>
<dbReference type="PANTHER" id="PTHR30591:SF1">
    <property type="entry name" value="RECBCD ENZYME SUBUNIT RECC"/>
    <property type="match status" value="1"/>
</dbReference>
<comment type="cofactor">
    <cofactor evidence="14">
        <name>[4Fe-4S] cluster</name>
        <dbReference type="ChEBI" id="CHEBI:49883"/>
    </cofactor>
    <text evidence="14">Binds 1 [4Fe-4S] cluster.</text>
</comment>
<dbReference type="OrthoDB" id="9758506at2"/>
<comment type="similarity">
    <text evidence="14">Belongs to the helicase family. AddB/RexB type 1 subfamily.</text>
</comment>
<keyword evidence="8 14" id="KW-0269">Exonuclease</keyword>
<comment type="function">
    <text evidence="14">The heterodimer acts as both an ATP-dependent DNA helicase and an ATP-dependent, dual-direction single-stranded exonuclease. Recognizes the chi site generating a DNA molecule suitable for the initiation of homologous recombination. The AddB subunit has 5' -&gt; 3' nuclease activity but not helicase activity.</text>
</comment>
<evidence type="ECO:0000313" key="18">
    <source>
        <dbReference type="Proteomes" id="UP000321901"/>
    </source>
</evidence>
<evidence type="ECO:0000256" key="1">
    <source>
        <dbReference type="ARBA" id="ARBA00022485"/>
    </source>
</evidence>
<feature type="binding site" evidence="14">
    <location>
        <position position="798"/>
    </location>
    <ligand>
        <name>[4Fe-4S] cluster</name>
        <dbReference type="ChEBI" id="CHEBI:49883"/>
    </ligand>
</feature>